<dbReference type="Pfam" id="PF12776">
    <property type="entry name" value="Myb_DNA-bind_3"/>
    <property type="match status" value="1"/>
</dbReference>
<evidence type="ECO:0000313" key="2">
    <source>
        <dbReference type="EMBL" id="KAG6387510.1"/>
    </source>
</evidence>
<gene>
    <name evidence="2" type="ORF">SASPL_152702</name>
</gene>
<dbReference type="AlphaFoldDB" id="A0A8X8W3G7"/>
<dbReference type="PANTHER" id="PTHR47584:SF14">
    <property type="entry name" value="L10-INTERACTING MYB DOMAIN-CONTAINING PROTEIN-LIKE"/>
    <property type="match status" value="1"/>
</dbReference>
<dbReference type="Proteomes" id="UP000298416">
    <property type="component" value="Unassembled WGS sequence"/>
</dbReference>
<sequence length="279" mass="31746">MHTYAYIVWIVCIQWKVGYCNFQELVDKCQSNLMHPLLLNQQAFSAFGGRHFTTIKHIANTTMAIPLQTELFYKGKWCPACDDALVDCLVMLKAERNVSTTEYPAWFLLNASDWIKNKASVIFSSLELKDSIAMLRKRYYTFKAVIRLRGAYWNPETKAVVAPQESWDNILKMNSFAGSYFYQEEPIWARLACVFGFDDVKVEGEKDVVIISDNTVELHEDEIVVNAFVGGEEEVNSPAVFPGPKVRRKLFEADTVAKDRESSTDPGVFFIDLTSGGMM</sequence>
<dbReference type="InterPro" id="IPR024752">
    <property type="entry name" value="Myb/SANT-like_dom"/>
</dbReference>
<name>A0A8X8W3G7_SALSN</name>
<organism evidence="2">
    <name type="scientific">Salvia splendens</name>
    <name type="common">Scarlet sage</name>
    <dbReference type="NCBI Taxonomy" id="180675"/>
    <lineage>
        <taxon>Eukaryota</taxon>
        <taxon>Viridiplantae</taxon>
        <taxon>Streptophyta</taxon>
        <taxon>Embryophyta</taxon>
        <taxon>Tracheophyta</taxon>
        <taxon>Spermatophyta</taxon>
        <taxon>Magnoliopsida</taxon>
        <taxon>eudicotyledons</taxon>
        <taxon>Gunneridae</taxon>
        <taxon>Pentapetalae</taxon>
        <taxon>asterids</taxon>
        <taxon>lamiids</taxon>
        <taxon>Lamiales</taxon>
        <taxon>Lamiaceae</taxon>
        <taxon>Nepetoideae</taxon>
        <taxon>Mentheae</taxon>
        <taxon>Salviinae</taxon>
        <taxon>Salvia</taxon>
        <taxon>Salvia subgen. Calosphace</taxon>
        <taxon>core Calosphace</taxon>
    </lineage>
</organism>
<comment type="caution">
    <text evidence="2">The sequence shown here is derived from an EMBL/GenBank/DDBJ whole genome shotgun (WGS) entry which is preliminary data.</text>
</comment>
<keyword evidence="3" id="KW-1185">Reference proteome</keyword>
<feature type="domain" description="Myb/SANT-like" evidence="1">
    <location>
        <begin position="76"/>
        <end position="169"/>
    </location>
</feature>
<dbReference type="PANTHER" id="PTHR47584">
    <property type="match status" value="1"/>
</dbReference>
<reference evidence="2" key="2">
    <citation type="submission" date="2020-08" db="EMBL/GenBank/DDBJ databases">
        <title>Plant Genome Project.</title>
        <authorList>
            <person name="Zhang R.-G."/>
        </authorList>
    </citation>
    <scope>NUCLEOTIDE SEQUENCE</scope>
    <source>
        <strain evidence="2">Huo1</strain>
        <tissue evidence="2">Leaf</tissue>
    </source>
</reference>
<protein>
    <recommendedName>
        <fullName evidence="1">Myb/SANT-like domain-containing protein</fullName>
    </recommendedName>
</protein>
<dbReference type="EMBL" id="PNBA02000021">
    <property type="protein sequence ID" value="KAG6387510.1"/>
    <property type="molecule type" value="Genomic_DNA"/>
</dbReference>
<dbReference type="InterPro" id="IPR045026">
    <property type="entry name" value="LIMYB"/>
</dbReference>
<proteinExistence type="predicted"/>
<reference evidence="2" key="1">
    <citation type="submission" date="2018-01" db="EMBL/GenBank/DDBJ databases">
        <authorList>
            <person name="Mao J.F."/>
        </authorList>
    </citation>
    <scope>NUCLEOTIDE SEQUENCE</scope>
    <source>
        <strain evidence="2">Huo1</strain>
        <tissue evidence="2">Leaf</tissue>
    </source>
</reference>
<evidence type="ECO:0000259" key="1">
    <source>
        <dbReference type="Pfam" id="PF12776"/>
    </source>
</evidence>
<accession>A0A8X8W3G7</accession>
<evidence type="ECO:0000313" key="3">
    <source>
        <dbReference type="Proteomes" id="UP000298416"/>
    </source>
</evidence>